<comment type="caution">
    <text evidence="2">The sequence shown here is derived from an EMBL/GenBank/DDBJ whole genome shotgun (WGS) entry which is preliminary data.</text>
</comment>
<dbReference type="PANTHER" id="PTHR34297:SF2">
    <property type="entry name" value="ASP23_GLS24 FAMILY ENVELOPE STRESS RESPONSE PROTEIN"/>
    <property type="match status" value="1"/>
</dbReference>
<reference evidence="2" key="2">
    <citation type="journal article" date="2021" name="PeerJ">
        <title>Extensive microbial diversity within the chicken gut microbiome revealed by metagenomics and culture.</title>
        <authorList>
            <person name="Gilroy R."/>
            <person name="Ravi A."/>
            <person name="Getino M."/>
            <person name="Pursley I."/>
            <person name="Horton D.L."/>
            <person name="Alikhan N.F."/>
            <person name="Baker D."/>
            <person name="Gharbi K."/>
            <person name="Hall N."/>
            <person name="Watson M."/>
            <person name="Adriaenssens E.M."/>
            <person name="Foster-Nyarko E."/>
            <person name="Jarju S."/>
            <person name="Secka A."/>
            <person name="Antonio M."/>
            <person name="Oren A."/>
            <person name="Chaudhuri R.R."/>
            <person name="La Ragione R."/>
            <person name="Hildebrand F."/>
            <person name="Pallen M.J."/>
        </authorList>
    </citation>
    <scope>NUCLEOTIDE SEQUENCE</scope>
    <source>
        <strain evidence="2">F6-4510</strain>
    </source>
</reference>
<organism evidence="2 3">
    <name type="scientific">Candidatus Fimicola merdigallinarum</name>
    <dbReference type="NCBI Taxonomy" id="2840819"/>
    <lineage>
        <taxon>Bacteria</taxon>
        <taxon>Bacillati</taxon>
        <taxon>Bacillota</taxon>
        <taxon>Clostridia</taxon>
        <taxon>Lachnospirales</taxon>
        <taxon>Lachnospiraceae</taxon>
        <taxon>Lachnospiraceae incertae sedis</taxon>
        <taxon>Candidatus Fimicola</taxon>
    </lineage>
</organism>
<evidence type="ECO:0000313" key="2">
    <source>
        <dbReference type="EMBL" id="MBO8434766.1"/>
    </source>
</evidence>
<protein>
    <submittedName>
        <fullName evidence="2">Asp23/Gls24 family envelope stress response protein</fullName>
    </submittedName>
</protein>
<dbReference type="Pfam" id="PF03780">
    <property type="entry name" value="Asp23"/>
    <property type="match status" value="1"/>
</dbReference>
<accession>A0A9D9H375</accession>
<evidence type="ECO:0000256" key="1">
    <source>
        <dbReference type="ARBA" id="ARBA00005721"/>
    </source>
</evidence>
<evidence type="ECO:0000313" key="3">
    <source>
        <dbReference type="Proteomes" id="UP000823611"/>
    </source>
</evidence>
<sequence>MTENNTSIGQIQIADEVIAIIAGTASLEVEGVYSASGSATDSFVEFFGKKNQSKGVRVTADSGEVSIEVDIVVEFGYKVQEVALAVQKKVKSAVETMTGLEVMLVNVDITGIAKNTKKHTTEEE</sequence>
<gene>
    <name evidence="2" type="ORF">IAC55_05530</name>
</gene>
<dbReference type="EMBL" id="JADIMX010000106">
    <property type="protein sequence ID" value="MBO8434766.1"/>
    <property type="molecule type" value="Genomic_DNA"/>
</dbReference>
<dbReference type="PANTHER" id="PTHR34297">
    <property type="entry name" value="HYPOTHETICAL CYTOSOLIC PROTEIN-RELATED"/>
    <property type="match status" value="1"/>
</dbReference>
<dbReference type="InterPro" id="IPR005531">
    <property type="entry name" value="Asp23"/>
</dbReference>
<proteinExistence type="inferred from homology"/>
<name>A0A9D9H375_9FIRM</name>
<reference evidence="2" key="1">
    <citation type="submission" date="2020-10" db="EMBL/GenBank/DDBJ databases">
        <authorList>
            <person name="Gilroy R."/>
        </authorList>
    </citation>
    <scope>NUCLEOTIDE SEQUENCE</scope>
    <source>
        <strain evidence="2">F6-4510</strain>
    </source>
</reference>
<dbReference type="Proteomes" id="UP000823611">
    <property type="component" value="Unassembled WGS sequence"/>
</dbReference>
<dbReference type="AlphaFoldDB" id="A0A9D9H375"/>
<comment type="similarity">
    <text evidence="1">Belongs to the asp23 family.</text>
</comment>